<keyword evidence="2" id="KW-1185">Reference proteome</keyword>
<sequence>MRMGHLWDRIKVGRLVEREGDKAGGLLPAALRIFAQIRYYAAMTWSARDELR</sequence>
<proteinExistence type="predicted"/>
<dbReference type="EMBL" id="FN554889">
    <property type="protein sequence ID" value="CBG71613.1"/>
    <property type="molecule type" value="Genomic_DNA"/>
</dbReference>
<dbReference type="RefSeq" id="WP_013002219.1">
    <property type="nucleotide sequence ID" value="NC_013929.1"/>
</dbReference>
<dbReference type="GeneID" id="43501620"/>
<evidence type="ECO:0000313" key="2">
    <source>
        <dbReference type="Proteomes" id="UP000001444"/>
    </source>
</evidence>
<dbReference type="KEGG" id="scb:SCAB_45521"/>
<organism evidence="1 2">
    <name type="scientific">Streptomyces scabiei (strain 87.22)</name>
    <dbReference type="NCBI Taxonomy" id="680198"/>
    <lineage>
        <taxon>Bacteria</taxon>
        <taxon>Bacillati</taxon>
        <taxon>Actinomycetota</taxon>
        <taxon>Actinomycetes</taxon>
        <taxon>Kitasatosporales</taxon>
        <taxon>Streptomycetaceae</taxon>
        <taxon>Streptomyces</taxon>
    </lineage>
</organism>
<dbReference type="Proteomes" id="UP000001444">
    <property type="component" value="Chromosome"/>
</dbReference>
<name>C9ZAH9_STRSW</name>
<gene>
    <name evidence="1" type="ordered locus">SCAB_45521</name>
</gene>
<accession>C9ZAH9</accession>
<protein>
    <submittedName>
        <fullName evidence="1">Uncharacterized protein</fullName>
    </submittedName>
</protein>
<reference evidence="1 2" key="1">
    <citation type="journal article" date="2010" name="Mol. Plant Microbe Interact.">
        <title>Streptomyces scabies 87-22 contains a coronafacic acid-like biosynthetic cluster that contributes to plant-microbe interactions.</title>
        <authorList>
            <person name="Bignell D.R."/>
            <person name="Seipke R.F."/>
            <person name="Huguet-Tapia J.C."/>
            <person name="Chambers A.H."/>
            <person name="Parry R.J."/>
            <person name="Loria R."/>
        </authorList>
    </citation>
    <scope>NUCLEOTIDE SEQUENCE [LARGE SCALE GENOMIC DNA]</scope>
    <source>
        <strain evidence="1 2">87.22</strain>
    </source>
</reference>
<dbReference type="AlphaFoldDB" id="C9ZAH9"/>
<dbReference type="HOGENOM" id="CLU_3085409_0_0_11"/>
<evidence type="ECO:0000313" key="1">
    <source>
        <dbReference type="EMBL" id="CBG71613.1"/>
    </source>
</evidence>